<name>A0A9N8VS49_9GLOM</name>
<evidence type="ECO:0000313" key="2">
    <source>
        <dbReference type="Proteomes" id="UP000789570"/>
    </source>
</evidence>
<gene>
    <name evidence="1" type="ORF">FCALED_LOCUS1602</name>
</gene>
<accession>A0A9N8VS49</accession>
<comment type="caution">
    <text evidence="1">The sequence shown here is derived from an EMBL/GenBank/DDBJ whole genome shotgun (WGS) entry which is preliminary data.</text>
</comment>
<proteinExistence type="predicted"/>
<protein>
    <submittedName>
        <fullName evidence="1">16890_t:CDS:1</fullName>
    </submittedName>
</protein>
<dbReference type="Proteomes" id="UP000789570">
    <property type="component" value="Unassembled WGS sequence"/>
</dbReference>
<organism evidence="1 2">
    <name type="scientific">Funneliformis caledonium</name>
    <dbReference type="NCBI Taxonomy" id="1117310"/>
    <lineage>
        <taxon>Eukaryota</taxon>
        <taxon>Fungi</taxon>
        <taxon>Fungi incertae sedis</taxon>
        <taxon>Mucoromycota</taxon>
        <taxon>Glomeromycotina</taxon>
        <taxon>Glomeromycetes</taxon>
        <taxon>Glomerales</taxon>
        <taxon>Glomeraceae</taxon>
        <taxon>Funneliformis</taxon>
    </lineage>
</organism>
<feature type="non-terminal residue" evidence="1">
    <location>
        <position position="117"/>
    </location>
</feature>
<keyword evidence="2" id="KW-1185">Reference proteome</keyword>
<sequence>MDVDCKVIMLTYSLEEDIRDTSISSLIAHESFFLSVFSAVFRDSLEEADDSLIVLQEFRESDKLPKVLPSDEEIDINEPSHNAAPIHTRAINTAIDTSVRNHDEFQGKSNLYTGTSI</sequence>
<evidence type="ECO:0000313" key="1">
    <source>
        <dbReference type="EMBL" id="CAG8458024.1"/>
    </source>
</evidence>
<dbReference type="EMBL" id="CAJVPQ010000212">
    <property type="protein sequence ID" value="CAG8458024.1"/>
    <property type="molecule type" value="Genomic_DNA"/>
</dbReference>
<dbReference type="AlphaFoldDB" id="A0A9N8VS49"/>
<reference evidence="1" key="1">
    <citation type="submission" date="2021-06" db="EMBL/GenBank/DDBJ databases">
        <authorList>
            <person name="Kallberg Y."/>
            <person name="Tangrot J."/>
            <person name="Rosling A."/>
        </authorList>
    </citation>
    <scope>NUCLEOTIDE SEQUENCE</scope>
    <source>
        <strain evidence="1">UK204</strain>
    </source>
</reference>